<dbReference type="GO" id="GO:0005886">
    <property type="term" value="C:plasma membrane"/>
    <property type="evidence" value="ECO:0007669"/>
    <property type="project" value="TreeGrafter"/>
</dbReference>
<comment type="subcellular location">
    <subcellularLocation>
        <location evidence="1">Membrane</location>
        <topology evidence="1">Multi-pass membrane protein</topology>
    </subcellularLocation>
</comment>
<evidence type="ECO:0000313" key="7">
    <source>
        <dbReference type="EMBL" id="QHT69201.1"/>
    </source>
</evidence>
<dbReference type="PANTHER" id="PTHR43461">
    <property type="entry name" value="TRANSMEMBRANE PROTEIN 256"/>
    <property type="match status" value="1"/>
</dbReference>
<feature type="transmembrane region" description="Helical" evidence="6">
    <location>
        <begin position="104"/>
        <end position="121"/>
    </location>
</feature>
<feature type="transmembrane region" description="Helical" evidence="6">
    <location>
        <begin position="76"/>
        <end position="98"/>
    </location>
</feature>
<reference evidence="7 8" key="1">
    <citation type="submission" date="2020-01" db="EMBL/GenBank/DDBJ databases">
        <authorList>
            <person name="Kim M.K."/>
        </authorList>
    </citation>
    <scope>NUCLEOTIDE SEQUENCE [LARGE SCALE GENOMIC DNA]</scope>
    <source>
        <strain evidence="7 8">172606-1</strain>
    </source>
</reference>
<evidence type="ECO:0000256" key="6">
    <source>
        <dbReference type="SAM" id="Phobius"/>
    </source>
</evidence>
<organism evidence="7 8">
    <name type="scientific">Rhodocytophaga rosea</name>
    <dbReference type="NCBI Taxonomy" id="2704465"/>
    <lineage>
        <taxon>Bacteria</taxon>
        <taxon>Pseudomonadati</taxon>
        <taxon>Bacteroidota</taxon>
        <taxon>Cytophagia</taxon>
        <taxon>Cytophagales</taxon>
        <taxon>Rhodocytophagaceae</taxon>
        <taxon>Rhodocytophaga</taxon>
    </lineage>
</organism>
<evidence type="ECO:0000256" key="2">
    <source>
        <dbReference type="ARBA" id="ARBA00009694"/>
    </source>
</evidence>
<accession>A0A6C0GMA4</accession>
<dbReference type="AlphaFoldDB" id="A0A6C0GMA4"/>
<dbReference type="InterPro" id="IPR006696">
    <property type="entry name" value="DUF423"/>
</dbReference>
<gene>
    <name evidence="7" type="ORF">GXP67_22430</name>
</gene>
<dbReference type="KEGG" id="rhoz:GXP67_22430"/>
<sequence>MQKLFLISGAILGGLGVAIGAFGAHALKGLLEASQRTDTFETAVRYQFYHALALLFLGLLLFRIDAKLLHYSGQLMLAGTLIFSGSLYILCLTGTRWWGAVTPIGGVLMIAGWILLIISLSKNV</sequence>
<keyword evidence="8" id="KW-1185">Reference proteome</keyword>
<evidence type="ECO:0000313" key="8">
    <source>
        <dbReference type="Proteomes" id="UP000480178"/>
    </source>
</evidence>
<keyword evidence="3 6" id="KW-0812">Transmembrane</keyword>
<keyword evidence="4 6" id="KW-1133">Transmembrane helix</keyword>
<protein>
    <submittedName>
        <fullName evidence="7">DUF423 domain-containing protein</fullName>
    </submittedName>
</protein>
<feature type="transmembrane region" description="Helical" evidence="6">
    <location>
        <begin position="47"/>
        <end position="64"/>
    </location>
</feature>
<dbReference type="Pfam" id="PF04241">
    <property type="entry name" value="DUF423"/>
    <property type="match status" value="1"/>
</dbReference>
<dbReference type="RefSeq" id="WP_162445190.1">
    <property type="nucleotide sequence ID" value="NZ_CP048222.1"/>
</dbReference>
<evidence type="ECO:0000256" key="1">
    <source>
        <dbReference type="ARBA" id="ARBA00004141"/>
    </source>
</evidence>
<name>A0A6C0GMA4_9BACT</name>
<proteinExistence type="inferred from homology"/>
<comment type="similarity">
    <text evidence="2">Belongs to the UPF0382 family.</text>
</comment>
<dbReference type="EMBL" id="CP048222">
    <property type="protein sequence ID" value="QHT69201.1"/>
    <property type="molecule type" value="Genomic_DNA"/>
</dbReference>
<dbReference type="Proteomes" id="UP000480178">
    <property type="component" value="Chromosome"/>
</dbReference>
<dbReference type="PANTHER" id="PTHR43461:SF1">
    <property type="entry name" value="TRANSMEMBRANE PROTEIN 256"/>
    <property type="match status" value="1"/>
</dbReference>
<keyword evidence="5 6" id="KW-0472">Membrane</keyword>
<evidence type="ECO:0000256" key="5">
    <source>
        <dbReference type="ARBA" id="ARBA00023136"/>
    </source>
</evidence>
<evidence type="ECO:0000256" key="3">
    <source>
        <dbReference type="ARBA" id="ARBA00022692"/>
    </source>
</evidence>
<evidence type="ECO:0000256" key="4">
    <source>
        <dbReference type="ARBA" id="ARBA00022989"/>
    </source>
</evidence>